<accession>A0ACB5TXU4</accession>
<evidence type="ECO:0000313" key="2">
    <source>
        <dbReference type="Proteomes" id="UP001165101"/>
    </source>
</evidence>
<organism evidence="1 2">
    <name type="scientific">Candida boidinii</name>
    <name type="common">Yeast</name>
    <dbReference type="NCBI Taxonomy" id="5477"/>
    <lineage>
        <taxon>Eukaryota</taxon>
        <taxon>Fungi</taxon>
        <taxon>Dikarya</taxon>
        <taxon>Ascomycota</taxon>
        <taxon>Saccharomycotina</taxon>
        <taxon>Pichiomycetes</taxon>
        <taxon>Pichiales</taxon>
        <taxon>Pichiaceae</taxon>
        <taxon>Ogataea</taxon>
        <taxon>Ogataea/Candida clade</taxon>
    </lineage>
</organism>
<comment type="caution">
    <text evidence="1">The sequence shown here is derived from an EMBL/GenBank/DDBJ whole genome shotgun (WGS) entry which is preliminary data.</text>
</comment>
<proteinExistence type="predicted"/>
<reference evidence="1" key="1">
    <citation type="submission" date="2023-04" db="EMBL/GenBank/DDBJ databases">
        <title>Candida boidinii NBRC 1967.</title>
        <authorList>
            <person name="Ichikawa N."/>
            <person name="Sato H."/>
            <person name="Tonouchi N."/>
        </authorList>
    </citation>
    <scope>NUCLEOTIDE SEQUENCE</scope>
    <source>
        <strain evidence="1">NBRC 1967</strain>
    </source>
</reference>
<dbReference type="Proteomes" id="UP001165101">
    <property type="component" value="Unassembled WGS sequence"/>
</dbReference>
<evidence type="ECO:0000313" key="1">
    <source>
        <dbReference type="EMBL" id="GME97409.1"/>
    </source>
</evidence>
<name>A0ACB5TXU4_CANBO</name>
<dbReference type="EMBL" id="BSXV01003042">
    <property type="protein sequence ID" value="GME97409.1"/>
    <property type="molecule type" value="Genomic_DNA"/>
</dbReference>
<gene>
    <name evidence="1" type="ORF">Cboi01_000460000</name>
</gene>
<protein>
    <submittedName>
        <fullName evidence="1">Unnamed protein product</fullName>
    </submittedName>
</protein>
<sequence length="328" mass="37040">MFRKTSLDSLDSKNPISQRRNKEYYDYLCKTILVGPSGCGKSSILHRFVKSEWNVLTSQTIGVEFSSKVIDIGASLLDSIKLKLQLWDTAGQERFRSLTRSYYRASAGVVLVYDITSKESFQNLKDFMVDIKNLCEPTTTIILVANKVDLLGNPESIIEAEIVHNEINDNNNNNNNQAFDTTDARQTVHEDRINTDIDYVPMSQALAFCEEYSKLLKTDIQLVYASALTNTNITEIFEKLGDIILNKIESGILNPEDTSSGIQYGELPFDFNGSIGSSSSFNISRHTINVNNGNRHSRQNKNSEVNLLYNRYGNRIDRPEEQSGWSCC</sequence>
<keyword evidence="2" id="KW-1185">Reference proteome</keyword>